<dbReference type="EMBL" id="JAULSU010000006">
    <property type="protein sequence ID" value="KAK0613985.1"/>
    <property type="molecule type" value="Genomic_DNA"/>
</dbReference>
<dbReference type="PANTHER" id="PTHR35896">
    <property type="entry name" value="IG-LIKE DOMAIN-CONTAINING PROTEIN"/>
    <property type="match status" value="1"/>
</dbReference>
<reference evidence="2" key="1">
    <citation type="submission" date="2023-06" db="EMBL/GenBank/DDBJ databases">
        <title>Genome-scale phylogeny and comparative genomics of the fungal order Sordariales.</title>
        <authorList>
            <consortium name="Lawrence Berkeley National Laboratory"/>
            <person name="Hensen N."/>
            <person name="Bonometti L."/>
            <person name="Westerberg I."/>
            <person name="Brannstrom I.O."/>
            <person name="Guillou S."/>
            <person name="Cros-Aarteil S."/>
            <person name="Calhoun S."/>
            <person name="Haridas S."/>
            <person name="Kuo A."/>
            <person name="Mondo S."/>
            <person name="Pangilinan J."/>
            <person name="Riley R."/>
            <person name="Labutti K."/>
            <person name="Andreopoulos B."/>
            <person name="Lipzen A."/>
            <person name="Chen C."/>
            <person name="Yanf M."/>
            <person name="Daum C."/>
            <person name="Ng V."/>
            <person name="Clum A."/>
            <person name="Steindorff A."/>
            <person name="Ohm R."/>
            <person name="Martin F."/>
            <person name="Silar P."/>
            <person name="Natvig D."/>
            <person name="Lalanne C."/>
            <person name="Gautier V."/>
            <person name="Ament-Velasquez S.L."/>
            <person name="Kruys A."/>
            <person name="Hutchinson M.I."/>
            <person name="Powell A.J."/>
            <person name="Barry K."/>
            <person name="Miller A.N."/>
            <person name="Grigoriev I.V."/>
            <person name="Debuchy R."/>
            <person name="Gladieux P."/>
            <person name="Thoren M.H."/>
            <person name="Johannesson H."/>
        </authorList>
    </citation>
    <scope>NUCLEOTIDE SEQUENCE</scope>
    <source>
        <strain evidence="2">CBS 606.72</strain>
    </source>
</reference>
<accession>A0AA40BUE8</accession>
<evidence type="ECO:0000313" key="2">
    <source>
        <dbReference type="EMBL" id="KAK0613985.1"/>
    </source>
</evidence>
<feature type="region of interest" description="Disordered" evidence="1">
    <location>
        <begin position="1"/>
        <end position="58"/>
    </location>
</feature>
<organism evidence="2 3">
    <name type="scientific">Immersiella caudata</name>
    <dbReference type="NCBI Taxonomy" id="314043"/>
    <lineage>
        <taxon>Eukaryota</taxon>
        <taxon>Fungi</taxon>
        <taxon>Dikarya</taxon>
        <taxon>Ascomycota</taxon>
        <taxon>Pezizomycotina</taxon>
        <taxon>Sordariomycetes</taxon>
        <taxon>Sordariomycetidae</taxon>
        <taxon>Sordariales</taxon>
        <taxon>Lasiosphaeriaceae</taxon>
        <taxon>Immersiella</taxon>
    </lineage>
</organism>
<dbReference type="PANTHER" id="PTHR35896:SF3">
    <property type="entry name" value="MAJOR FACILITATOR SUPERFAMILY TRANSPORTER"/>
    <property type="match status" value="1"/>
</dbReference>
<feature type="compositionally biased region" description="Polar residues" evidence="1">
    <location>
        <begin position="20"/>
        <end position="32"/>
    </location>
</feature>
<dbReference type="InterPro" id="IPR053008">
    <property type="entry name" value="Phomopsin_biosynth_assoc"/>
</dbReference>
<keyword evidence="3" id="KW-1185">Reference proteome</keyword>
<protein>
    <submittedName>
        <fullName evidence="2">Uncharacterized protein</fullName>
    </submittedName>
</protein>
<name>A0AA40BUE8_9PEZI</name>
<feature type="compositionally biased region" description="Low complexity" evidence="1">
    <location>
        <begin position="1"/>
        <end position="15"/>
    </location>
</feature>
<evidence type="ECO:0000313" key="3">
    <source>
        <dbReference type="Proteomes" id="UP001175000"/>
    </source>
</evidence>
<proteinExistence type="predicted"/>
<dbReference type="AlphaFoldDB" id="A0AA40BUE8"/>
<sequence length="273" mass="30390">MNSPLSDPESSSPLLKPTDQLPSNQSDTTESTLYDAPSKAPYDNGLDHYPNPSPIPSPTHRRPLSILLNLTTTLLALYGLFSLLSPLFHSSSSSSNPPKPDPYRPWTLPASLSPNCTCGSSLPTALSLNCTYDALAAAWLPPHCRDEALTADFIRSGPGANATWTYYSDANGTEVTTVEGIAAMGEKGRFWVERDWHLAHCVFYWEKYMRLRMTGKVMEERFDNVPHVRHCGRLLRKGKQEGRVLVEVDVVMDSRLDWGLVVGHEHKHEEGEE</sequence>
<comment type="caution">
    <text evidence="2">The sequence shown here is derived from an EMBL/GenBank/DDBJ whole genome shotgun (WGS) entry which is preliminary data.</text>
</comment>
<dbReference type="Proteomes" id="UP001175000">
    <property type="component" value="Unassembled WGS sequence"/>
</dbReference>
<gene>
    <name evidence="2" type="ORF">B0T14DRAFT_499353</name>
</gene>
<evidence type="ECO:0000256" key="1">
    <source>
        <dbReference type="SAM" id="MobiDB-lite"/>
    </source>
</evidence>